<evidence type="ECO:0000256" key="3">
    <source>
        <dbReference type="ARBA" id="ARBA00022475"/>
    </source>
</evidence>
<name>W9G539_9MICO</name>
<dbReference type="PANTHER" id="PTHR10110:SF86">
    <property type="entry name" value="SODIUM_HYDROGEN EXCHANGER 7"/>
    <property type="match status" value="1"/>
</dbReference>
<feature type="transmembrane region" description="Helical" evidence="10">
    <location>
        <begin position="306"/>
        <end position="327"/>
    </location>
</feature>
<protein>
    <submittedName>
        <fullName evidence="12">Sodium:proton antiporter</fullName>
    </submittedName>
</protein>
<evidence type="ECO:0000256" key="1">
    <source>
        <dbReference type="ARBA" id="ARBA00004651"/>
    </source>
</evidence>
<dbReference type="AlphaFoldDB" id="W9G539"/>
<dbReference type="GO" id="GO:0051453">
    <property type="term" value="P:regulation of intracellular pH"/>
    <property type="evidence" value="ECO:0007669"/>
    <property type="project" value="TreeGrafter"/>
</dbReference>
<keyword evidence="5 10" id="KW-1133">Transmembrane helix</keyword>
<keyword evidence="13" id="KW-1185">Reference proteome</keyword>
<dbReference type="Gene3D" id="3.30.40.10">
    <property type="entry name" value="Zinc/RING finger domain, C3HC4 (zinc finger)"/>
    <property type="match status" value="1"/>
</dbReference>
<dbReference type="InterPro" id="IPR018422">
    <property type="entry name" value="Cation/H_exchanger_CPA1"/>
</dbReference>
<evidence type="ECO:0000256" key="6">
    <source>
        <dbReference type="ARBA" id="ARBA00023053"/>
    </source>
</evidence>
<dbReference type="SMART" id="SM00290">
    <property type="entry name" value="ZnF_UBP"/>
    <property type="match status" value="1"/>
</dbReference>
<feature type="transmembrane region" description="Helical" evidence="10">
    <location>
        <begin position="81"/>
        <end position="104"/>
    </location>
</feature>
<feature type="transmembrane region" description="Helical" evidence="10">
    <location>
        <begin position="347"/>
        <end position="371"/>
    </location>
</feature>
<dbReference type="GO" id="GO:0098719">
    <property type="term" value="P:sodium ion import across plasma membrane"/>
    <property type="evidence" value="ECO:0007669"/>
    <property type="project" value="TreeGrafter"/>
</dbReference>
<evidence type="ECO:0000313" key="13">
    <source>
        <dbReference type="Proteomes" id="UP000019489"/>
    </source>
</evidence>
<keyword evidence="2 10" id="KW-0813">Transport</keyword>
<dbReference type="PANTHER" id="PTHR10110">
    <property type="entry name" value="SODIUM/HYDROGEN EXCHANGER"/>
    <property type="match status" value="1"/>
</dbReference>
<keyword evidence="6 10" id="KW-0915">Sodium</keyword>
<organism evidence="12 13">
    <name type="scientific">Intrasporangium oryzae NRRL B-24470</name>
    <dbReference type="NCBI Taxonomy" id="1386089"/>
    <lineage>
        <taxon>Bacteria</taxon>
        <taxon>Bacillati</taxon>
        <taxon>Actinomycetota</taxon>
        <taxon>Actinomycetes</taxon>
        <taxon>Micrococcales</taxon>
        <taxon>Intrasporangiaceae</taxon>
        <taxon>Intrasporangium</taxon>
    </lineage>
</organism>
<evidence type="ECO:0000259" key="11">
    <source>
        <dbReference type="PROSITE" id="PS50271"/>
    </source>
</evidence>
<dbReference type="GO" id="GO:0015386">
    <property type="term" value="F:potassium:proton antiporter activity"/>
    <property type="evidence" value="ECO:0007669"/>
    <property type="project" value="TreeGrafter"/>
</dbReference>
<proteinExistence type="inferred from homology"/>
<keyword evidence="9 10" id="KW-0739">Sodium transport</keyword>
<dbReference type="InterPro" id="IPR004705">
    <property type="entry name" value="Cation/H_exchanger_CPA1_bac"/>
</dbReference>
<keyword evidence="8 10" id="KW-0472">Membrane</keyword>
<gene>
    <name evidence="12" type="ORF">N865_11410</name>
</gene>
<accession>W9G539</accession>
<reference evidence="12 13" key="1">
    <citation type="submission" date="2013-08" db="EMBL/GenBank/DDBJ databases">
        <title>Intrasporangium oryzae NRRL B-24470.</title>
        <authorList>
            <person name="Liu H."/>
            <person name="Wang G."/>
        </authorList>
    </citation>
    <scope>NUCLEOTIDE SEQUENCE [LARGE SCALE GENOMIC DNA]</scope>
    <source>
        <strain evidence="12 13">NRRL B-24470</strain>
    </source>
</reference>
<dbReference type="PROSITE" id="PS50271">
    <property type="entry name" value="ZF_UBP"/>
    <property type="match status" value="1"/>
</dbReference>
<dbReference type="Gene3D" id="6.10.140.1330">
    <property type="match status" value="1"/>
</dbReference>
<dbReference type="EMBL" id="AWSA01000027">
    <property type="protein sequence ID" value="EWT01130.1"/>
    <property type="molecule type" value="Genomic_DNA"/>
</dbReference>
<sequence length="627" mass="67034">MEIAIGLLAIAATVLAGAWLADRIGVPAPLVLILVGILGSYLPFVPEVALSPEVVLLGVLPPLLYAAAIQTSLVDFRANRGAILGLSVGLVLFTAVGVGAFLHWLLGIPFAVAFALGAVVAPPDAVAATAVGRQIGLPRSLVSILEGESLVNDATALVALRTALAAAGLAASASGEVTAGGVVLDFVWASLGGVAIGLAVAALIEIVRRRISRDATFDTVLSFMAPFLAYVPAELLHASGVIAVVAAGLTLGHRSPRTQPGASRISEKINWSSIQFLLENSVFLLIGLQVFYVVDRARGSDLTTAQIVAAALGTLGVVLVLRPLWVFPYRYITTRLRHPEETIRWSYPAVISWAGMRGVVTLAGALLLPLATPERDVLVLIAVVVTVGTLLLQGTTLPALARRLGVRGPDPREDVLQAATVLQAASKAGLEVLAEEPDVGEPTRELLETRSHDRVNQMWEQLGRRDADTAETPSEQYRRVRMRMIDAERAEVLRMRDEGQADHEVLRTVLSALDLEETILDRIDNQSARLDEEVRLPPQVSESGCVHLADAGSCLVPRTPEGCEECLRDGTTWVHLRLCLTCGHVGCCDSSVGKHADRHYDETGHPVMRSIEPGESWRWCYVDELLG</sequence>
<dbReference type="GO" id="GO:0015385">
    <property type="term" value="F:sodium:proton antiporter activity"/>
    <property type="evidence" value="ECO:0007669"/>
    <property type="project" value="InterPro"/>
</dbReference>
<comment type="caution">
    <text evidence="12">The sequence shown here is derived from an EMBL/GenBank/DDBJ whole genome shotgun (WGS) entry which is preliminary data.</text>
</comment>
<dbReference type="InterPro" id="IPR013083">
    <property type="entry name" value="Znf_RING/FYVE/PHD"/>
</dbReference>
<dbReference type="InterPro" id="IPR006153">
    <property type="entry name" value="Cation/H_exchanger_TM"/>
</dbReference>
<evidence type="ECO:0000313" key="12">
    <source>
        <dbReference type="EMBL" id="EWT01130.1"/>
    </source>
</evidence>
<evidence type="ECO:0000256" key="8">
    <source>
        <dbReference type="ARBA" id="ARBA00023136"/>
    </source>
</evidence>
<dbReference type="SUPFAM" id="SSF57850">
    <property type="entry name" value="RING/U-box"/>
    <property type="match status" value="1"/>
</dbReference>
<dbReference type="OrthoDB" id="57886at2"/>
<comment type="subcellular location">
    <subcellularLocation>
        <location evidence="1 10">Cell membrane</location>
        <topology evidence="1 10">Multi-pass membrane protein</topology>
    </subcellularLocation>
</comment>
<evidence type="ECO:0000256" key="7">
    <source>
        <dbReference type="ARBA" id="ARBA00023065"/>
    </source>
</evidence>
<feature type="transmembrane region" description="Helical" evidence="10">
    <location>
        <begin position="274"/>
        <end position="294"/>
    </location>
</feature>
<dbReference type="RefSeq" id="WP_034806714.1">
    <property type="nucleotide sequence ID" value="NZ_AWSA01000027.1"/>
</dbReference>
<comment type="similarity">
    <text evidence="10">Belongs to the monovalent cation:proton antiporter 1 (CPA1) transporter (TC 2.A.36) family.</text>
</comment>
<dbReference type="InterPro" id="IPR001607">
    <property type="entry name" value="Znf_UBP"/>
</dbReference>
<evidence type="ECO:0000256" key="4">
    <source>
        <dbReference type="ARBA" id="ARBA00022692"/>
    </source>
</evidence>
<keyword evidence="4 10" id="KW-0812">Transmembrane</keyword>
<dbReference type="GO" id="GO:0008270">
    <property type="term" value="F:zinc ion binding"/>
    <property type="evidence" value="ECO:0007669"/>
    <property type="project" value="InterPro"/>
</dbReference>
<evidence type="ECO:0000256" key="10">
    <source>
        <dbReference type="RuleBase" id="RU366002"/>
    </source>
</evidence>
<dbReference type="Pfam" id="PF00999">
    <property type="entry name" value="Na_H_Exchanger"/>
    <property type="match status" value="1"/>
</dbReference>
<comment type="caution">
    <text evidence="10">Lacks conserved residue(s) required for the propagation of feature annotation.</text>
</comment>
<feature type="transmembrane region" description="Helical" evidence="10">
    <location>
        <begin position="235"/>
        <end position="253"/>
    </location>
</feature>
<feature type="transmembrane region" description="Helical" evidence="10">
    <location>
        <begin position="186"/>
        <end position="204"/>
    </location>
</feature>
<dbReference type="PATRIC" id="fig|1386089.3.peg.2620"/>
<dbReference type="STRING" id="1386089.N865_11410"/>
<keyword evidence="7 10" id="KW-0406">Ion transport</keyword>
<feature type="domain" description="UBP-type" evidence="11">
    <location>
        <begin position="543"/>
        <end position="627"/>
    </location>
</feature>
<evidence type="ECO:0000256" key="9">
    <source>
        <dbReference type="ARBA" id="ARBA00023201"/>
    </source>
</evidence>
<dbReference type="GO" id="GO:0005886">
    <property type="term" value="C:plasma membrane"/>
    <property type="evidence" value="ECO:0007669"/>
    <property type="project" value="UniProtKB-SubCell"/>
</dbReference>
<dbReference type="Pfam" id="PF02148">
    <property type="entry name" value="zf-UBP"/>
    <property type="match status" value="1"/>
</dbReference>
<keyword evidence="10" id="KW-0050">Antiport</keyword>
<dbReference type="Proteomes" id="UP000019489">
    <property type="component" value="Unassembled WGS sequence"/>
</dbReference>
<dbReference type="eggNOG" id="COG0025">
    <property type="taxonomic scope" value="Bacteria"/>
</dbReference>
<evidence type="ECO:0000256" key="2">
    <source>
        <dbReference type="ARBA" id="ARBA00022448"/>
    </source>
</evidence>
<keyword evidence="3 10" id="KW-1003">Cell membrane</keyword>
<comment type="function">
    <text evidence="10">Na(+)/H(+) antiporter that extrudes sodium in exchange for external protons.</text>
</comment>
<feature type="transmembrane region" description="Helical" evidence="10">
    <location>
        <begin position="44"/>
        <end position="69"/>
    </location>
</feature>
<evidence type="ECO:0000256" key="5">
    <source>
        <dbReference type="ARBA" id="ARBA00022989"/>
    </source>
</evidence>
<feature type="transmembrane region" description="Helical" evidence="10">
    <location>
        <begin position="377"/>
        <end position="400"/>
    </location>
</feature>
<dbReference type="NCBIfam" id="TIGR00831">
    <property type="entry name" value="a_cpa1"/>
    <property type="match status" value="1"/>
</dbReference>